<dbReference type="Proteomes" id="UP001247805">
    <property type="component" value="Unassembled WGS sequence"/>
</dbReference>
<name>A0ABU3T167_9ALTE</name>
<reference evidence="1 2" key="1">
    <citation type="submission" date="2023-10" db="EMBL/GenBank/DDBJ databases">
        <title>Glaciecola aquimarina strain GGW-M5 nov., isolated from a coastal seawater.</title>
        <authorList>
            <person name="Bayburt H."/>
            <person name="Kim J.M."/>
            <person name="Choi B.J."/>
            <person name="Jeon C.O."/>
        </authorList>
    </citation>
    <scope>NUCLEOTIDE SEQUENCE [LARGE SCALE GENOMIC DNA]</scope>
    <source>
        <strain evidence="1 2">KCTC 32108</strain>
    </source>
</reference>
<dbReference type="InterPro" id="IPR001451">
    <property type="entry name" value="Hexapep"/>
</dbReference>
<accession>A0ABU3T167</accession>
<keyword evidence="2" id="KW-1185">Reference proteome</keyword>
<dbReference type="SUPFAM" id="SSF51161">
    <property type="entry name" value="Trimeric LpxA-like enzymes"/>
    <property type="match status" value="1"/>
</dbReference>
<comment type="caution">
    <text evidence="1">The sequence shown here is derived from an EMBL/GenBank/DDBJ whole genome shotgun (WGS) entry which is preliminary data.</text>
</comment>
<organism evidence="1 2">
    <name type="scientific">Paraglaciecola aquimarina</name>
    <dbReference type="NCBI Taxonomy" id="1235557"/>
    <lineage>
        <taxon>Bacteria</taxon>
        <taxon>Pseudomonadati</taxon>
        <taxon>Pseudomonadota</taxon>
        <taxon>Gammaproteobacteria</taxon>
        <taxon>Alteromonadales</taxon>
        <taxon>Alteromonadaceae</taxon>
        <taxon>Paraglaciecola</taxon>
    </lineage>
</organism>
<evidence type="ECO:0000313" key="2">
    <source>
        <dbReference type="Proteomes" id="UP001247805"/>
    </source>
</evidence>
<protein>
    <recommendedName>
        <fullName evidence="3">Serine acetyltransferase</fullName>
    </recommendedName>
</protein>
<dbReference type="Gene3D" id="2.160.10.10">
    <property type="entry name" value="Hexapeptide repeat proteins"/>
    <property type="match status" value="1"/>
</dbReference>
<dbReference type="EMBL" id="JAWDIO010000002">
    <property type="protein sequence ID" value="MDU0355993.1"/>
    <property type="molecule type" value="Genomic_DNA"/>
</dbReference>
<gene>
    <name evidence="1" type="ORF">RS130_20730</name>
</gene>
<evidence type="ECO:0000313" key="1">
    <source>
        <dbReference type="EMBL" id="MDU0355993.1"/>
    </source>
</evidence>
<dbReference type="Pfam" id="PF00132">
    <property type="entry name" value="Hexapep"/>
    <property type="match status" value="1"/>
</dbReference>
<dbReference type="RefSeq" id="WP_316027503.1">
    <property type="nucleotide sequence ID" value="NZ_JAWDIO010000002.1"/>
</dbReference>
<evidence type="ECO:0008006" key="3">
    <source>
        <dbReference type="Google" id="ProtNLM"/>
    </source>
</evidence>
<dbReference type="InterPro" id="IPR011004">
    <property type="entry name" value="Trimer_LpxA-like_sf"/>
</dbReference>
<sequence>MINPRVKIGKNCKIHIGVNIGAAFNNSEATPVIGDDCYIAPGAKIFGSVTIANNVKIGANAVVNKSCDIDNATLLGIPAKIYPSS</sequence>
<proteinExistence type="predicted"/>
<dbReference type="PANTHER" id="PTHR42811">
    <property type="entry name" value="SERINE ACETYLTRANSFERASE"/>
    <property type="match status" value="1"/>
</dbReference>